<feature type="domain" description="UspA" evidence="2">
    <location>
        <begin position="1"/>
        <end position="134"/>
    </location>
</feature>
<dbReference type="CDD" id="cd00293">
    <property type="entry name" value="USP-like"/>
    <property type="match status" value="2"/>
</dbReference>
<feature type="domain" description="UspA" evidence="2">
    <location>
        <begin position="145"/>
        <end position="263"/>
    </location>
</feature>
<dbReference type="InterPro" id="IPR006015">
    <property type="entry name" value="Universal_stress_UspA"/>
</dbReference>
<evidence type="ECO:0000313" key="3">
    <source>
        <dbReference type="EMBL" id="MCS2607927.1"/>
    </source>
</evidence>
<reference evidence="3" key="1">
    <citation type="submission" date="2021-11" db="EMBL/GenBank/DDBJ databases">
        <title>Halomonas sp., isolated from a coastal aquaculture zone in Dongshan Bay.</title>
        <authorList>
            <person name="Lin W."/>
        </authorList>
    </citation>
    <scope>NUCLEOTIDE SEQUENCE</scope>
    <source>
        <strain evidence="3">Yzlin-01</strain>
    </source>
</reference>
<dbReference type="InterPro" id="IPR006016">
    <property type="entry name" value="UspA"/>
</dbReference>
<organism evidence="3 4">
    <name type="scientific">Halomonas dongshanensis</name>
    <dbReference type="NCBI Taxonomy" id="2890835"/>
    <lineage>
        <taxon>Bacteria</taxon>
        <taxon>Pseudomonadati</taxon>
        <taxon>Pseudomonadota</taxon>
        <taxon>Gammaproteobacteria</taxon>
        <taxon>Oceanospirillales</taxon>
        <taxon>Halomonadaceae</taxon>
        <taxon>Halomonas</taxon>
    </lineage>
</organism>
<dbReference type="SUPFAM" id="SSF52402">
    <property type="entry name" value="Adenine nucleotide alpha hydrolases-like"/>
    <property type="match status" value="2"/>
</dbReference>
<accession>A0ABT2EBB3</accession>
<dbReference type="EMBL" id="JAJISC010000001">
    <property type="protein sequence ID" value="MCS2607927.1"/>
    <property type="molecule type" value="Genomic_DNA"/>
</dbReference>
<dbReference type="PANTHER" id="PTHR46268">
    <property type="entry name" value="STRESS RESPONSE PROTEIN NHAX"/>
    <property type="match status" value="1"/>
</dbReference>
<dbReference type="Pfam" id="PF00582">
    <property type="entry name" value="Usp"/>
    <property type="match status" value="2"/>
</dbReference>
<dbReference type="PRINTS" id="PR01438">
    <property type="entry name" value="UNVRSLSTRESS"/>
</dbReference>
<comment type="similarity">
    <text evidence="1">Belongs to the universal stress protein A family.</text>
</comment>
<evidence type="ECO:0000256" key="1">
    <source>
        <dbReference type="ARBA" id="ARBA00008791"/>
    </source>
</evidence>
<proteinExistence type="inferred from homology"/>
<gene>
    <name evidence="3" type="ORF">LLY24_01145</name>
</gene>
<keyword evidence="4" id="KW-1185">Reference proteome</keyword>
<dbReference type="Gene3D" id="3.40.50.620">
    <property type="entry name" value="HUPs"/>
    <property type="match status" value="2"/>
</dbReference>
<name>A0ABT2EBB3_9GAMM</name>
<evidence type="ECO:0000259" key="2">
    <source>
        <dbReference type="Pfam" id="PF00582"/>
    </source>
</evidence>
<evidence type="ECO:0000313" key="4">
    <source>
        <dbReference type="Proteomes" id="UP001165542"/>
    </source>
</evidence>
<comment type="caution">
    <text evidence="3">The sequence shown here is derived from an EMBL/GenBank/DDBJ whole genome shotgun (WGS) entry which is preliminary data.</text>
</comment>
<dbReference type="Proteomes" id="UP001165542">
    <property type="component" value="Unassembled WGS sequence"/>
</dbReference>
<dbReference type="PANTHER" id="PTHR46268:SF6">
    <property type="entry name" value="UNIVERSAL STRESS PROTEIN UP12"/>
    <property type="match status" value="1"/>
</dbReference>
<sequence>MMNTLLFATDLSVENRAAFGRALRLALAADAQLDILHVIDPYLPRRVLPSIEAAVAEDIATRMTDLREDYALEAPRTRVQTATGSPYVEIVREAFEHQAALVVLGMHRKRGQPAFLEGTTALRVATDAPCPVVIASALPVRAWEEILIPVDASVSVTNVLGEVLARFPAARITLLHAWALPGEAELGSDPHYAKWREGEVARLQAALDAQVAELDVVTEQAVEVVLEQGDPVEVVGTYVKRHLPDLVLLSGHALPRAARTLSRALLSEPHTDLMVHRL</sequence>
<protein>
    <submittedName>
        <fullName evidence="3">Universal stress protein</fullName>
    </submittedName>
</protein>
<dbReference type="InterPro" id="IPR014729">
    <property type="entry name" value="Rossmann-like_a/b/a_fold"/>
</dbReference>